<evidence type="ECO:0000256" key="2">
    <source>
        <dbReference type="ARBA" id="ARBA00023134"/>
    </source>
</evidence>
<dbReference type="CDD" id="cd00154">
    <property type="entry name" value="Rab"/>
    <property type="match status" value="1"/>
</dbReference>
<dbReference type="PRINTS" id="PR00449">
    <property type="entry name" value="RASTRNSFRMNG"/>
</dbReference>
<dbReference type="SMART" id="SM00174">
    <property type="entry name" value="RHO"/>
    <property type="match status" value="1"/>
</dbReference>
<keyword evidence="4" id="KW-0378">Hydrolase</keyword>
<evidence type="ECO:0000313" key="4">
    <source>
        <dbReference type="EMBL" id="KAL2869135.1"/>
    </source>
</evidence>
<dbReference type="PANTHER" id="PTHR47977">
    <property type="entry name" value="RAS-RELATED PROTEIN RAB"/>
    <property type="match status" value="1"/>
</dbReference>
<dbReference type="GeneID" id="98147692"/>
<dbReference type="EMBL" id="JBFXLQ010000011">
    <property type="protein sequence ID" value="KAL2869135.1"/>
    <property type="molecule type" value="Genomic_DNA"/>
</dbReference>
<evidence type="ECO:0000256" key="1">
    <source>
        <dbReference type="ARBA" id="ARBA00022741"/>
    </source>
</evidence>
<dbReference type="InterPro" id="IPR001806">
    <property type="entry name" value="Small_GTPase"/>
</dbReference>
<reference evidence="4 5" key="1">
    <citation type="submission" date="2024-07" db="EMBL/GenBank/DDBJ databases">
        <title>Section-level genome sequencing and comparative genomics of Aspergillus sections Usti and Cavernicolus.</title>
        <authorList>
            <consortium name="Lawrence Berkeley National Laboratory"/>
            <person name="Nybo J.L."/>
            <person name="Vesth T.C."/>
            <person name="Theobald S."/>
            <person name="Frisvad J.C."/>
            <person name="Larsen T.O."/>
            <person name="Kjaerboelling I."/>
            <person name="Rothschild-Mancinelli K."/>
            <person name="Lyhne E.K."/>
            <person name="Kogle M.E."/>
            <person name="Barry K."/>
            <person name="Clum A."/>
            <person name="Na H."/>
            <person name="Ledsgaard L."/>
            <person name="Lin J."/>
            <person name="Lipzen A."/>
            <person name="Kuo A."/>
            <person name="Riley R."/>
            <person name="Mondo S."/>
            <person name="Labutti K."/>
            <person name="Haridas S."/>
            <person name="Pangalinan J."/>
            <person name="Salamov A.A."/>
            <person name="Simmons B.A."/>
            <person name="Magnuson J.K."/>
            <person name="Chen J."/>
            <person name="Drula E."/>
            <person name="Henrissat B."/>
            <person name="Wiebenga A."/>
            <person name="Lubbers R.J."/>
            <person name="Gomes A.C."/>
            <person name="Macurrencykelacurrency M.R."/>
            <person name="Stajich J."/>
            <person name="Grigoriev I.V."/>
            <person name="Mortensen U.H."/>
            <person name="De Vries R.P."/>
            <person name="Baker S.E."/>
            <person name="Andersen M.R."/>
        </authorList>
    </citation>
    <scope>NUCLEOTIDE SEQUENCE [LARGE SCALE GENOMIC DNA]</scope>
    <source>
        <strain evidence="4 5">CBS 449.75</strain>
    </source>
</reference>
<protein>
    <submittedName>
        <fullName evidence="4">P-loop containing nucleoside triphosphate hydrolase protein</fullName>
    </submittedName>
</protein>
<name>A0ABR4LX75_9EURO</name>
<keyword evidence="5" id="KW-1185">Reference proteome</keyword>
<dbReference type="PROSITE" id="PS51421">
    <property type="entry name" value="RAS"/>
    <property type="match status" value="1"/>
</dbReference>
<proteinExistence type="predicted"/>
<keyword evidence="1" id="KW-0547">Nucleotide-binding</keyword>
<dbReference type="SMART" id="SM00173">
    <property type="entry name" value="RAS"/>
    <property type="match status" value="1"/>
</dbReference>
<organism evidence="4 5">
    <name type="scientific">Aspergillus lucknowensis</name>
    <dbReference type="NCBI Taxonomy" id="176173"/>
    <lineage>
        <taxon>Eukaryota</taxon>
        <taxon>Fungi</taxon>
        <taxon>Dikarya</taxon>
        <taxon>Ascomycota</taxon>
        <taxon>Pezizomycotina</taxon>
        <taxon>Eurotiomycetes</taxon>
        <taxon>Eurotiomycetidae</taxon>
        <taxon>Eurotiales</taxon>
        <taxon>Aspergillaceae</taxon>
        <taxon>Aspergillus</taxon>
        <taxon>Aspergillus subgen. Nidulantes</taxon>
    </lineage>
</organism>
<dbReference type="PROSITE" id="PS51419">
    <property type="entry name" value="RAB"/>
    <property type="match status" value="1"/>
</dbReference>
<dbReference type="SUPFAM" id="SSF52540">
    <property type="entry name" value="P-loop containing nucleoside triphosphate hydrolases"/>
    <property type="match status" value="1"/>
</dbReference>
<comment type="caution">
    <text evidence="4">The sequence shown here is derived from an EMBL/GenBank/DDBJ whole genome shotgun (WGS) entry which is preliminary data.</text>
</comment>
<dbReference type="RefSeq" id="XP_070888114.1">
    <property type="nucleotide sequence ID" value="XM_071032620.1"/>
</dbReference>
<dbReference type="Proteomes" id="UP001610432">
    <property type="component" value="Unassembled WGS sequence"/>
</dbReference>
<dbReference type="InterPro" id="IPR050227">
    <property type="entry name" value="Rab"/>
</dbReference>
<dbReference type="Pfam" id="PF00071">
    <property type="entry name" value="Ras"/>
    <property type="match status" value="1"/>
</dbReference>
<dbReference type="GO" id="GO:0016787">
    <property type="term" value="F:hydrolase activity"/>
    <property type="evidence" value="ECO:0007669"/>
    <property type="project" value="UniProtKB-KW"/>
</dbReference>
<keyword evidence="2" id="KW-0342">GTP-binding</keyword>
<sequence length="215" mass="23649">MEKDPEKTKGIATRVGPPANSTGNLDNRKKHQYHLRIVGKVGAGKSALIRRINVDEFCPDYNYASRIYCDWLRKEVTTDTTECDTAGQERFGRLHSGFYGGAHCVCVVYDITDMTSFEGATEWLLDAARYVPNAVKFLVGNKCDLDSRIVSSAAASGLAESFEAQYFEVSAASGKNVSELLTAIATMTHSRFSCQPLGVVSENVDVTQKKSSYCY</sequence>
<dbReference type="SMART" id="SM00175">
    <property type="entry name" value="RAB"/>
    <property type="match status" value="1"/>
</dbReference>
<dbReference type="Gene3D" id="3.40.50.300">
    <property type="entry name" value="P-loop containing nucleotide triphosphate hydrolases"/>
    <property type="match status" value="1"/>
</dbReference>
<evidence type="ECO:0000313" key="5">
    <source>
        <dbReference type="Proteomes" id="UP001610432"/>
    </source>
</evidence>
<dbReference type="NCBIfam" id="TIGR00231">
    <property type="entry name" value="small_GTP"/>
    <property type="match status" value="1"/>
</dbReference>
<dbReference type="InterPro" id="IPR005225">
    <property type="entry name" value="Small_GTP-bd"/>
</dbReference>
<gene>
    <name evidence="4" type="ORF">BJX67DRAFT_379610</name>
</gene>
<accession>A0ABR4LX75</accession>
<evidence type="ECO:0000256" key="3">
    <source>
        <dbReference type="SAM" id="MobiDB-lite"/>
    </source>
</evidence>
<dbReference type="InterPro" id="IPR027417">
    <property type="entry name" value="P-loop_NTPase"/>
</dbReference>
<feature type="region of interest" description="Disordered" evidence="3">
    <location>
        <begin position="1"/>
        <end position="26"/>
    </location>
</feature>